<dbReference type="AlphaFoldDB" id="A0A0F9TXK2"/>
<accession>A0A0F9TXK2</accession>
<dbReference type="EMBL" id="LAZR01000243">
    <property type="protein sequence ID" value="KKN79687.1"/>
    <property type="molecule type" value="Genomic_DNA"/>
</dbReference>
<name>A0A0F9TXK2_9ZZZZ</name>
<sequence>MPAFLAMLPLIMAAAKTAGGLLAKTTDPNRPKVTVPAAATQAVTAAQRQTNITVAPGYSTHVETLRKMSQDAIANARRNIRDPQQLQETIANITNTMRKGASDLQGANESYRVEAMRNLQKQLTALSMHQGRVQERIDEQYMQGKAAKANLFGSAFQDVNTFANQQTMQGSMSEFMENLTSMFGGKGATGPRIAV</sequence>
<comment type="caution">
    <text evidence="1">The sequence shown here is derived from an EMBL/GenBank/DDBJ whole genome shotgun (WGS) entry which is preliminary data.</text>
</comment>
<evidence type="ECO:0000313" key="1">
    <source>
        <dbReference type="EMBL" id="KKN79687.1"/>
    </source>
</evidence>
<gene>
    <name evidence="1" type="ORF">LCGC14_0337090</name>
</gene>
<organism evidence="1">
    <name type="scientific">marine sediment metagenome</name>
    <dbReference type="NCBI Taxonomy" id="412755"/>
    <lineage>
        <taxon>unclassified sequences</taxon>
        <taxon>metagenomes</taxon>
        <taxon>ecological metagenomes</taxon>
    </lineage>
</organism>
<proteinExistence type="predicted"/>
<protein>
    <submittedName>
        <fullName evidence="1">Uncharacterized protein</fullName>
    </submittedName>
</protein>
<reference evidence="1" key="1">
    <citation type="journal article" date="2015" name="Nature">
        <title>Complex archaea that bridge the gap between prokaryotes and eukaryotes.</title>
        <authorList>
            <person name="Spang A."/>
            <person name="Saw J.H."/>
            <person name="Jorgensen S.L."/>
            <person name="Zaremba-Niedzwiedzka K."/>
            <person name="Martijn J."/>
            <person name="Lind A.E."/>
            <person name="van Eijk R."/>
            <person name="Schleper C."/>
            <person name="Guy L."/>
            <person name="Ettema T.J."/>
        </authorList>
    </citation>
    <scope>NUCLEOTIDE SEQUENCE</scope>
</reference>